<keyword evidence="2" id="KW-0678">Repressor</keyword>
<sequence>MTLPPPPAGAPPHDHAHSPAHPHGHGPSSGQPRAEDHDHAACVAGALARFEEHCAQSGARLTPLRRRVLEGLADSHAPLGAYDLVERLGASGDKPAPMSVYRALDFLVAEGLAHRIESRNAYIACGHAHGADDVIIFLICESCGLTSEVSSHAIGRDLAWATRAAGFTPHTPVLEIAGTCARCRDAAREAGPAGVDAPLPPA</sequence>
<comment type="caution">
    <text evidence="8">The sequence shown here is derived from an EMBL/GenBank/DDBJ whole genome shotgun (WGS) entry which is preliminary data.</text>
</comment>
<feature type="compositionally biased region" description="Pro residues" evidence="7">
    <location>
        <begin position="1"/>
        <end position="10"/>
    </location>
</feature>
<keyword evidence="3" id="KW-0862">Zinc</keyword>
<dbReference type="RefSeq" id="WP_213756039.1">
    <property type="nucleotide sequence ID" value="NZ_JAHCQH010000018.1"/>
</dbReference>
<keyword evidence="6" id="KW-0804">Transcription</keyword>
<dbReference type="PANTHER" id="PTHR33202">
    <property type="entry name" value="ZINC UPTAKE REGULATION PROTEIN"/>
    <property type="match status" value="1"/>
</dbReference>
<evidence type="ECO:0000256" key="3">
    <source>
        <dbReference type="ARBA" id="ARBA00022833"/>
    </source>
</evidence>
<evidence type="ECO:0000256" key="6">
    <source>
        <dbReference type="ARBA" id="ARBA00023163"/>
    </source>
</evidence>
<evidence type="ECO:0000256" key="2">
    <source>
        <dbReference type="ARBA" id="ARBA00022491"/>
    </source>
</evidence>
<dbReference type="InterPro" id="IPR043135">
    <property type="entry name" value="Fur_C"/>
</dbReference>
<dbReference type="Proteomes" id="UP001166585">
    <property type="component" value="Unassembled WGS sequence"/>
</dbReference>
<dbReference type="PANTHER" id="PTHR33202:SF6">
    <property type="entry name" value="ZINC UPTAKE REGULATION PROTEIN"/>
    <property type="match status" value="1"/>
</dbReference>
<dbReference type="Gene3D" id="1.10.10.10">
    <property type="entry name" value="Winged helix-like DNA-binding domain superfamily/Winged helix DNA-binding domain"/>
    <property type="match status" value="1"/>
</dbReference>
<keyword evidence="4" id="KW-0805">Transcription regulation</keyword>
<dbReference type="Pfam" id="PF01475">
    <property type="entry name" value="FUR"/>
    <property type="match status" value="1"/>
</dbReference>
<dbReference type="InterPro" id="IPR002481">
    <property type="entry name" value="FUR"/>
</dbReference>
<keyword evidence="5" id="KW-0238">DNA-binding</keyword>
<dbReference type="InterPro" id="IPR036388">
    <property type="entry name" value="WH-like_DNA-bd_sf"/>
</dbReference>
<dbReference type="InterPro" id="IPR036390">
    <property type="entry name" value="WH_DNA-bd_sf"/>
</dbReference>
<evidence type="ECO:0000256" key="5">
    <source>
        <dbReference type="ARBA" id="ARBA00023125"/>
    </source>
</evidence>
<proteinExistence type="inferred from homology"/>
<evidence type="ECO:0000313" key="8">
    <source>
        <dbReference type="EMBL" id="MBS9478188.1"/>
    </source>
</evidence>
<keyword evidence="9" id="KW-1185">Reference proteome</keyword>
<comment type="similarity">
    <text evidence="1">Belongs to the Fur family.</text>
</comment>
<evidence type="ECO:0000256" key="4">
    <source>
        <dbReference type="ARBA" id="ARBA00023015"/>
    </source>
</evidence>
<gene>
    <name evidence="8" type="ORF">KIP89_13820</name>
</gene>
<organism evidence="8 9">
    <name type="scientific">Ancylobacter radicis</name>
    <dbReference type="NCBI Taxonomy" id="2836179"/>
    <lineage>
        <taxon>Bacteria</taxon>
        <taxon>Pseudomonadati</taxon>
        <taxon>Pseudomonadota</taxon>
        <taxon>Alphaproteobacteria</taxon>
        <taxon>Hyphomicrobiales</taxon>
        <taxon>Xanthobacteraceae</taxon>
        <taxon>Ancylobacter</taxon>
    </lineage>
</organism>
<evidence type="ECO:0000256" key="7">
    <source>
        <dbReference type="SAM" id="MobiDB-lite"/>
    </source>
</evidence>
<protein>
    <submittedName>
        <fullName evidence="8">Transcriptional repressor</fullName>
    </submittedName>
</protein>
<evidence type="ECO:0000313" key="9">
    <source>
        <dbReference type="Proteomes" id="UP001166585"/>
    </source>
</evidence>
<evidence type="ECO:0000256" key="1">
    <source>
        <dbReference type="ARBA" id="ARBA00007957"/>
    </source>
</evidence>
<dbReference type="EMBL" id="JAHCQH010000018">
    <property type="protein sequence ID" value="MBS9478188.1"/>
    <property type="molecule type" value="Genomic_DNA"/>
</dbReference>
<dbReference type="Gene3D" id="3.30.1490.190">
    <property type="match status" value="1"/>
</dbReference>
<feature type="region of interest" description="Disordered" evidence="7">
    <location>
        <begin position="1"/>
        <end position="37"/>
    </location>
</feature>
<accession>A0ABS5R940</accession>
<reference evidence="8" key="1">
    <citation type="submission" date="2021-05" db="EMBL/GenBank/DDBJ databases">
        <authorList>
            <person name="Sun Q."/>
            <person name="Inoue M."/>
        </authorList>
    </citation>
    <scope>NUCLEOTIDE SEQUENCE</scope>
    <source>
        <strain evidence="8">VKM B-3255</strain>
    </source>
</reference>
<dbReference type="SUPFAM" id="SSF46785">
    <property type="entry name" value="Winged helix' DNA-binding domain"/>
    <property type="match status" value="1"/>
</dbReference>
<name>A0ABS5R940_9HYPH</name>